<dbReference type="GO" id="GO:0042732">
    <property type="term" value="P:D-xylose metabolic process"/>
    <property type="evidence" value="ECO:0007669"/>
    <property type="project" value="InterPro"/>
</dbReference>
<dbReference type="Proteomes" id="UP000011528">
    <property type="component" value="Unassembled WGS sequence"/>
</dbReference>
<reference evidence="15 16" key="1">
    <citation type="journal article" date="2014" name="PLoS Genet.">
        <title>Phylogenetically driven sequencing of extremely halophilic archaea reveals strategies for static and dynamic osmo-response.</title>
        <authorList>
            <person name="Becker E.A."/>
            <person name="Seitzer P.M."/>
            <person name="Tritt A."/>
            <person name="Larsen D."/>
            <person name="Krusor M."/>
            <person name="Yao A.I."/>
            <person name="Wu D."/>
            <person name="Madern D."/>
            <person name="Eisen J.A."/>
            <person name="Darling A.E."/>
            <person name="Facciotti M.T."/>
        </authorList>
    </citation>
    <scope>NUCLEOTIDE SEQUENCE [LARGE SCALE GENOMIC DNA]</scope>
    <source>
        <strain evidence="15 16">JCM 13916</strain>
    </source>
</reference>
<comment type="similarity">
    <text evidence="4">Belongs to the NAD(P)-dependent epimerase/dehydratase family. UDP-glucuronic acid decarboxylase subfamily.</text>
</comment>
<dbReference type="EMBL" id="AOJJ01000057">
    <property type="protein sequence ID" value="EMA71028.1"/>
    <property type="molecule type" value="Genomic_DNA"/>
</dbReference>
<evidence type="ECO:0000256" key="6">
    <source>
        <dbReference type="ARBA" id="ARBA00022692"/>
    </source>
</evidence>
<dbReference type="PATRIC" id="fig|1230455.3.peg.1520"/>
<dbReference type="GO" id="GO:0070403">
    <property type="term" value="F:NAD+ binding"/>
    <property type="evidence" value="ECO:0007669"/>
    <property type="project" value="InterPro"/>
</dbReference>
<dbReference type="AlphaFoldDB" id="M0PM98"/>
<evidence type="ECO:0000256" key="3">
    <source>
        <dbReference type="ARBA" id="ARBA00005100"/>
    </source>
</evidence>
<evidence type="ECO:0000256" key="11">
    <source>
        <dbReference type="ARBA" id="ARBA00023034"/>
    </source>
</evidence>
<evidence type="ECO:0000259" key="14">
    <source>
        <dbReference type="Pfam" id="PF16363"/>
    </source>
</evidence>
<dbReference type="InterPro" id="IPR044516">
    <property type="entry name" value="UXS-like"/>
</dbReference>
<dbReference type="GO" id="GO:0048040">
    <property type="term" value="F:UDP-glucuronate decarboxylase activity"/>
    <property type="evidence" value="ECO:0007669"/>
    <property type="project" value="UniProtKB-EC"/>
</dbReference>
<keyword evidence="7" id="KW-0210">Decarboxylase</keyword>
<keyword evidence="8" id="KW-0735">Signal-anchor</keyword>
<dbReference type="PANTHER" id="PTHR43078">
    <property type="entry name" value="UDP-GLUCURONIC ACID DECARBOXYLASE-RELATED"/>
    <property type="match status" value="1"/>
</dbReference>
<feature type="domain" description="NAD(P)-binding" evidence="14">
    <location>
        <begin position="6"/>
        <end position="108"/>
    </location>
</feature>
<keyword evidence="12" id="KW-0472">Membrane</keyword>
<dbReference type="Pfam" id="PF16363">
    <property type="entry name" value="GDP_Man_Dehyd"/>
    <property type="match status" value="1"/>
</dbReference>
<evidence type="ECO:0000256" key="5">
    <source>
        <dbReference type="ARBA" id="ARBA00012290"/>
    </source>
</evidence>
<keyword evidence="13" id="KW-0456">Lyase</keyword>
<name>M0PM98_9EURY</name>
<keyword evidence="11" id="KW-0333">Golgi apparatus</keyword>
<dbReference type="STRING" id="1230455.C462_07900"/>
<dbReference type="Gene3D" id="3.40.50.720">
    <property type="entry name" value="NAD(P)-binding Rossmann-like Domain"/>
    <property type="match status" value="1"/>
</dbReference>
<dbReference type="PRINTS" id="PR01713">
    <property type="entry name" value="NUCEPIMERASE"/>
</dbReference>
<evidence type="ECO:0000256" key="1">
    <source>
        <dbReference type="ARBA" id="ARBA00001911"/>
    </source>
</evidence>
<evidence type="ECO:0000256" key="12">
    <source>
        <dbReference type="ARBA" id="ARBA00023136"/>
    </source>
</evidence>
<dbReference type="InterPro" id="IPR036291">
    <property type="entry name" value="NAD(P)-bd_dom_sf"/>
</dbReference>
<evidence type="ECO:0000313" key="15">
    <source>
        <dbReference type="EMBL" id="EMA71028.1"/>
    </source>
</evidence>
<gene>
    <name evidence="15" type="ORF">C462_07900</name>
</gene>
<dbReference type="GO" id="GO:0005737">
    <property type="term" value="C:cytoplasm"/>
    <property type="evidence" value="ECO:0007669"/>
    <property type="project" value="TreeGrafter"/>
</dbReference>
<comment type="cofactor">
    <cofactor evidence="1">
        <name>NAD(+)</name>
        <dbReference type="ChEBI" id="CHEBI:57540"/>
    </cofactor>
</comment>
<protein>
    <recommendedName>
        <fullName evidence="5">UDP-glucuronate decarboxylase</fullName>
        <ecNumber evidence="5">4.1.1.35</ecNumber>
    </recommendedName>
</protein>
<keyword evidence="6" id="KW-0812">Transmembrane</keyword>
<dbReference type="InterPro" id="IPR016040">
    <property type="entry name" value="NAD(P)-bd_dom"/>
</dbReference>
<comment type="subcellular location">
    <subcellularLocation>
        <location evidence="2">Golgi apparatus</location>
        <location evidence="2">Golgi stack membrane</location>
        <topology evidence="2">Single-pass type II membrane protein</topology>
    </subcellularLocation>
</comment>
<keyword evidence="9" id="KW-1133">Transmembrane helix</keyword>
<dbReference type="SUPFAM" id="SSF51735">
    <property type="entry name" value="NAD(P)-binding Rossmann-fold domains"/>
    <property type="match status" value="1"/>
</dbReference>
<comment type="pathway">
    <text evidence="3">Nucleotide-sugar biosynthesis; UDP-alpha-D-xylose biosynthesis; UDP-alpha-D-xylose from UDP-alpha-D-glucuronate: step 1/1.</text>
</comment>
<comment type="caution">
    <text evidence="15">The sequence shown here is derived from an EMBL/GenBank/DDBJ whole genome shotgun (WGS) entry which is preliminary data.</text>
</comment>
<keyword evidence="10" id="KW-0520">NAD</keyword>
<dbReference type="EC" id="4.1.1.35" evidence="5"/>
<dbReference type="PANTHER" id="PTHR43078:SF6">
    <property type="entry name" value="UDP-GLUCURONIC ACID DECARBOXYLASE 1"/>
    <property type="match status" value="1"/>
</dbReference>
<evidence type="ECO:0000313" key="16">
    <source>
        <dbReference type="Proteomes" id="UP000011528"/>
    </source>
</evidence>
<evidence type="ECO:0000256" key="7">
    <source>
        <dbReference type="ARBA" id="ARBA00022793"/>
    </source>
</evidence>
<evidence type="ECO:0000256" key="8">
    <source>
        <dbReference type="ARBA" id="ARBA00022968"/>
    </source>
</evidence>
<sequence>MSYLEPPVIYGGGQQTRDFTYVADVVDANRTLLESDATDDDVLNIGSSDNISIQKLAETVRDQLAPELEIEYESAREADAEHTHASVEKADEVIGYEPSQTIAEGVGEFIEWYQANREWYEPLVRES</sequence>
<evidence type="ECO:0000256" key="2">
    <source>
        <dbReference type="ARBA" id="ARBA00004447"/>
    </source>
</evidence>
<evidence type="ECO:0000256" key="9">
    <source>
        <dbReference type="ARBA" id="ARBA00022989"/>
    </source>
</evidence>
<evidence type="ECO:0000256" key="10">
    <source>
        <dbReference type="ARBA" id="ARBA00023027"/>
    </source>
</evidence>
<proteinExistence type="inferred from homology"/>
<evidence type="ECO:0000256" key="4">
    <source>
        <dbReference type="ARBA" id="ARBA00007505"/>
    </source>
</evidence>
<accession>M0PM98</accession>
<evidence type="ECO:0000256" key="13">
    <source>
        <dbReference type="ARBA" id="ARBA00023239"/>
    </source>
</evidence>
<organism evidence="15 16">
    <name type="scientific">Halorubrum distributum JCM 13916</name>
    <dbReference type="NCBI Taxonomy" id="1230455"/>
    <lineage>
        <taxon>Archaea</taxon>
        <taxon>Methanobacteriati</taxon>
        <taxon>Methanobacteriota</taxon>
        <taxon>Stenosarchaea group</taxon>
        <taxon>Halobacteria</taxon>
        <taxon>Halobacteriales</taxon>
        <taxon>Haloferacaceae</taxon>
        <taxon>Halorubrum</taxon>
        <taxon>Halorubrum distributum group</taxon>
    </lineage>
</organism>